<organism evidence="2 3">
    <name type="scientific">Salimicrobium halophilum</name>
    <dbReference type="NCBI Taxonomy" id="86666"/>
    <lineage>
        <taxon>Bacteria</taxon>
        <taxon>Bacillati</taxon>
        <taxon>Bacillota</taxon>
        <taxon>Bacilli</taxon>
        <taxon>Bacillales</taxon>
        <taxon>Bacillaceae</taxon>
        <taxon>Salimicrobium</taxon>
    </lineage>
</organism>
<accession>A0A1G8W728</accession>
<proteinExistence type="predicted"/>
<reference evidence="3" key="1">
    <citation type="submission" date="2016-10" db="EMBL/GenBank/DDBJ databases">
        <authorList>
            <person name="Varghese N."/>
            <person name="Submissions S."/>
        </authorList>
    </citation>
    <scope>NUCLEOTIDE SEQUENCE [LARGE SCALE GENOMIC DNA]</scope>
    <source>
        <strain evidence="3">DSM 4771</strain>
    </source>
</reference>
<gene>
    <name evidence="2" type="ORF">SAMN04490247_3053</name>
</gene>
<dbReference type="STRING" id="86666.SAMN04490247_3053"/>
<evidence type="ECO:0000313" key="3">
    <source>
        <dbReference type="Proteomes" id="UP000199225"/>
    </source>
</evidence>
<feature type="transmembrane region" description="Helical" evidence="1">
    <location>
        <begin position="186"/>
        <end position="206"/>
    </location>
</feature>
<feature type="transmembrane region" description="Helical" evidence="1">
    <location>
        <begin position="86"/>
        <end position="106"/>
    </location>
</feature>
<dbReference type="Proteomes" id="UP000199225">
    <property type="component" value="Unassembled WGS sequence"/>
</dbReference>
<dbReference type="OrthoDB" id="1911369at2"/>
<keyword evidence="3" id="KW-1185">Reference proteome</keyword>
<feature type="transmembrane region" description="Helical" evidence="1">
    <location>
        <begin position="218"/>
        <end position="235"/>
    </location>
</feature>
<sequence>MNDQERIPYPNESEVEKELECITSKGLETTPSFFVSISRIIKEVGMKHIFRDATEMIFILIMAVISLLGFLIVTSSWLTWKEVNMYVISFAGAPFIYGVLVYFFFIRKKQELTFDLEMTCKYNLRTIAAVRMLLFSIISLVVNGAVIFAMTVSFEFHVWFAFLLSVAALFLCSAAFLYIQHLSEHVLPPLVVIGGWIVGNVFLSTVLGSKYEMFLQQIPYYIYLVIAVGAAFFYIQQTVKFLQKTLARGGHLC</sequence>
<feature type="transmembrane region" description="Helical" evidence="1">
    <location>
        <begin position="156"/>
        <end position="179"/>
    </location>
</feature>
<keyword evidence="1" id="KW-0812">Transmembrane</keyword>
<name>A0A1G8W728_9BACI</name>
<dbReference type="AlphaFoldDB" id="A0A1G8W728"/>
<dbReference type="RefSeq" id="WP_093194710.1">
    <property type="nucleotide sequence ID" value="NZ_FNEV01000013.1"/>
</dbReference>
<evidence type="ECO:0000313" key="2">
    <source>
        <dbReference type="EMBL" id="SDJ73907.1"/>
    </source>
</evidence>
<feature type="transmembrane region" description="Helical" evidence="1">
    <location>
        <begin position="127"/>
        <end position="150"/>
    </location>
</feature>
<protein>
    <submittedName>
        <fullName evidence="2">Uncharacterized protein</fullName>
    </submittedName>
</protein>
<feature type="transmembrane region" description="Helical" evidence="1">
    <location>
        <begin position="56"/>
        <end position="80"/>
    </location>
</feature>
<evidence type="ECO:0000256" key="1">
    <source>
        <dbReference type="SAM" id="Phobius"/>
    </source>
</evidence>
<dbReference type="EMBL" id="FNEV01000013">
    <property type="protein sequence ID" value="SDJ73907.1"/>
    <property type="molecule type" value="Genomic_DNA"/>
</dbReference>
<keyword evidence="1" id="KW-1133">Transmembrane helix</keyword>
<keyword evidence="1" id="KW-0472">Membrane</keyword>